<comment type="similarity">
    <text evidence="4">Belongs to the ALG6/ALG8 glucosyltransferase family.</text>
</comment>
<dbReference type="PANTHER" id="PTHR32075">
    <property type="entry name" value="ISWI CHROMATIN-REMODELING COMPLEX SUBUNIT YPL216W-RELATED"/>
    <property type="match status" value="1"/>
</dbReference>
<dbReference type="EMBL" id="JH767568">
    <property type="protein sequence ID" value="EON64459.1"/>
    <property type="molecule type" value="Genomic_DNA"/>
</dbReference>
<dbReference type="GO" id="GO:0000785">
    <property type="term" value="C:chromatin"/>
    <property type="evidence" value="ECO:0007669"/>
    <property type="project" value="UniProtKB-ARBA"/>
</dbReference>
<evidence type="ECO:0000256" key="9">
    <source>
        <dbReference type="ARBA" id="ARBA00022989"/>
    </source>
</evidence>
<sequence>MAELYPSITQCAIVAAALKILLFPAYKSTDFEVHRNWLAITHSLPVKQWYYEKTSEWTLDYPPFFAYFEWILSQAAALVEPELLQVNNLNYDSWRTVYFQRTTVIVTELVLIYALHLYVKSSESRMTAHAAALFILLSPGLLIIDHIHFQYNGFLYGILIWSLVLARNRSTLLYSGLLFAALLCLKHIYLYLAPAYFVFLLRAYCLRPNSIFRIRFSNAFKLGAGIIGIFAAAFGPFVYWNQVPQLLSRLFPFSRGLCHAYWAPNVWAMYSFTDRVLIYLAPYLGLPVNSAAVTSVTRGLVGDTAFAVLPDVSPRATFILTLFFQAISLAKLFVEPTWETFVGAVTLCGYASFLFGWHVHEKAILLVIVPFSLLALKDRRYLGAFRPLAVAGHVSLFPLLFTVAEFPVKTVYTVFWLVLFLLAFDRLAPASPHPRIFLFDRFSLLYIAVAIPLIVYCSLVHQLVFKDKYEFLPLMFTSSYSAIGINPPLELEGHIKSTAAAAMVLIKRKPVQYVPPPPILDNNAEVWVMQETGEVFLDYESYLDRRDYYKQRKFTCEITGHSGLTFFQARDSETQGSKALQSTFPEALRDPVLRRVQFSPISRIDDLDESVSNCLQEFKENFSPGEHVIVLMENGDRLEGIVRSRTDFGARMQPDGTRSEQYSKYLVGVEALPGQPNEMYLLKDQITRDRKVFTKQTLRAFLRANILREPWQGAPWLVREDVAQELKIPMDIPPHLKHEAVIAQKKAKNPESGGTFFNFLTSQRGIALTDLGRPMFGGYGHQLSQQDINRQLEEGHYMYLDGRNPVFATAPVPNSLNNAPYASHFHKLPMLHPGPIRGPPPRPPAPPPPPPIKYPIDDLDIQPRRNGLQRPPLKFLVDDPPTSAIGNGTQTATHSTGILMQSMVSLLEIWNTLNVHAEVFILDSFTFDDFMDAMRCQSEELECELFVEMHCAVLKQLVSADGQIQVSLPDLEEEEEESEEDISTLSTPLPEVVPKIEKRTTRSSLAKSEAEALKQPSPAVSDHKTSHRAAEMLADYGWVERLAARDFKDGGWQVVMVGLLRQISLEPHHKDICDKILAQLAPDDEEPTQETARRQYNKLDINDRLAALEIAVMLATRTKAIREYLEVCSANMTTLRKEKIEWQRKRKPLVQELQELDEQRKMLLPDNMPGSPLQEVSEILDTSMTGIEDSDKDSSASPPVRVLRRSTDRAHDRKRKRDEEAARKAQEKADKAAAATSKQSAQFKKILRDIEKKKEAIRECEDKILDFDNELREENCQRTKCLGRDRFCNRYYWFERNGMPFAGMPQSSTAGYGYANGRLWVQGPDDSERSGFIDREEPAWTEYRNAFGMTVPERRLEEEGPIQLYNANSWGYIDDPDAVDALIGWLDDRGIRERNLRKELQIWRAPIVEYMQKMKAHNEAVGEKKREAEEGGAGVQTRHKKHVDPKTLHPCLAWKNSRAEGQLGHKHAEQPKPRKLKKASERSLKVPLGRSGKPLTRQGTQYGKR</sequence>
<comment type="pathway">
    <text evidence="3">Protein modification; protein glycosylation.</text>
</comment>
<dbReference type="HOGENOM" id="CLU_002631_2_0_1"/>
<keyword evidence="5" id="KW-0328">Glycosyltransferase</keyword>
<comment type="subcellular location">
    <subcellularLocation>
        <location evidence="2">Endoplasmic reticulum membrane</location>
        <topology evidence="2">Multi-pass membrane protein</topology>
    </subcellularLocation>
    <subcellularLocation>
        <location evidence="1 12">Nucleus</location>
    </subcellularLocation>
</comment>
<feature type="transmembrane region" description="Helical" evidence="14">
    <location>
        <begin position="340"/>
        <end position="360"/>
    </location>
</feature>
<organism evidence="17 18">
    <name type="scientific">Coniosporium apollinis (strain CBS 100218)</name>
    <name type="common">Rock-inhabiting black yeast</name>
    <dbReference type="NCBI Taxonomy" id="1168221"/>
    <lineage>
        <taxon>Eukaryota</taxon>
        <taxon>Fungi</taxon>
        <taxon>Dikarya</taxon>
        <taxon>Ascomycota</taxon>
        <taxon>Pezizomycotina</taxon>
        <taxon>Dothideomycetes</taxon>
        <taxon>Dothideomycetes incertae sedis</taxon>
        <taxon>Coniosporium</taxon>
    </lineage>
</organism>
<feature type="compositionally biased region" description="Basic and acidic residues" evidence="13">
    <location>
        <begin position="1466"/>
        <end position="1484"/>
    </location>
</feature>
<dbReference type="InterPro" id="IPR018501">
    <property type="entry name" value="DDT_dom"/>
</dbReference>
<evidence type="ECO:0000256" key="6">
    <source>
        <dbReference type="ARBA" id="ARBA00022679"/>
    </source>
</evidence>
<evidence type="ECO:0000313" key="17">
    <source>
        <dbReference type="EMBL" id="EON64459.1"/>
    </source>
</evidence>
<dbReference type="GO" id="GO:0000781">
    <property type="term" value="C:chromosome, telomeric region"/>
    <property type="evidence" value="ECO:0007669"/>
    <property type="project" value="GOC"/>
</dbReference>
<gene>
    <name evidence="17" type="ORF">W97_03690</name>
</gene>
<keyword evidence="7 14" id="KW-0812">Transmembrane</keyword>
<evidence type="ECO:0000256" key="5">
    <source>
        <dbReference type="ARBA" id="ARBA00022676"/>
    </source>
</evidence>
<feature type="domain" description="DDT" evidence="15">
    <location>
        <begin position="900"/>
        <end position="963"/>
    </location>
</feature>
<keyword evidence="9 14" id="KW-1133">Transmembrane helix</keyword>
<feature type="transmembrane region" description="Helical" evidence="14">
    <location>
        <begin position="444"/>
        <end position="465"/>
    </location>
</feature>
<feature type="region of interest" description="Disordered" evidence="13">
    <location>
        <begin position="833"/>
        <end position="859"/>
    </location>
</feature>
<feature type="region of interest" description="Disordered" evidence="13">
    <location>
        <begin position="1422"/>
        <end position="1505"/>
    </location>
</feature>
<dbReference type="GO" id="GO:0005634">
    <property type="term" value="C:nucleus"/>
    <property type="evidence" value="ECO:0007669"/>
    <property type="project" value="UniProtKB-SubCell"/>
</dbReference>
<keyword evidence="18" id="KW-1185">Reference proteome</keyword>
<feature type="compositionally biased region" description="Basic and acidic residues" evidence="13">
    <location>
        <begin position="1205"/>
        <end position="1231"/>
    </location>
</feature>
<feature type="region of interest" description="Disordered" evidence="13">
    <location>
        <begin position="998"/>
        <end position="1025"/>
    </location>
</feature>
<dbReference type="UniPathway" id="UPA00378"/>
<feature type="region of interest" description="Disordered" evidence="13">
    <location>
        <begin position="1186"/>
        <end position="1238"/>
    </location>
</feature>
<evidence type="ECO:0000259" key="16">
    <source>
        <dbReference type="PROSITE" id="PS51136"/>
    </source>
</evidence>
<evidence type="ECO:0000256" key="14">
    <source>
        <dbReference type="SAM" id="Phobius"/>
    </source>
</evidence>
<dbReference type="PROSITE" id="PS51136">
    <property type="entry name" value="WAC"/>
    <property type="match status" value="1"/>
</dbReference>
<evidence type="ECO:0000256" key="1">
    <source>
        <dbReference type="ARBA" id="ARBA00004123"/>
    </source>
</evidence>
<accession>R7YRL9</accession>
<feature type="transmembrane region" description="Helical" evidence="14">
    <location>
        <begin position="7"/>
        <end position="26"/>
    </location>
</feature>
<dbReference type="InterPro" id="IPR028941">
    <property type="entry name" value="WHIM2_dom"/>
</dbReference>
<evidence type="ECO:0000313" key="18">
    <source>
        <dbReference type="Proteomes" id="UP000016924"/>
    </source>
</evidence>
<evidence type="ECO:0000256" key="13">
    <source>
        <dbReference type="SAM" id="MobiDB-lite"/>
    </source>
</evidence>
<keyword evidence="11 12" id="KW-0539">Nucleus</keyword>
<dbReference type="PROSITE" id="PS50827">
    <property type="entry name" value="DDT"/>
    <property type="match status" value="1"/>
</dbReference>
<feature type="transmembrane region" description="Helical" evidence="14">
    <location>
        <begin position="276"/>
        <end position="296"/>
    </location>
</feature>
<dbReference type="eggNOG" id="KOG1245">
    <property type="taxonomic scope" value="Eukaryota"/>
</dbReference>
<evidence type="ECO:0000256" key="3">
    <source>
        <dbReference type="ARBA" id="ARBA00004922"/>
    </source>
</evidence>
<evidence type="ECO:0000256" key="2">
    <source>
        <dbReference type="ARBA" id="ARBA00004477"/>
    </source>
</evidence>
<dbReference type="InterPro" id="IPR004856">
    <property type="entry name" value="Glyco_trans_ALG6/ALG8"/>
</dbReference>
<dbReference type="Pfam" id="PF03155">
    <property type="entry name" value="Alg6_Alg8"/>
    <property type="match status" value="1"/>
</dbReference>
<feature type="transmembrane region" description="Helical" evidence="14">
    <location>
        <begin position="171"/>
        <end position="201"/>
    </location>
</feature>
<feature type="domain" description="WAC" evidence="16">
    <location>
        <begin position="524"/>
        <end position="634"/>
    </location>
</feature>
<dbReference type="InterPro" id="IPR013136">
    <property type="entry name" value="WSTF_Acf1_Cbp146"/>
</dbReference>
<evidence type="ECO:0008006" key="19">
    <source>
        <dbReference type="Google" id="ProtNLM"/>
    </source>
</evidence>
<dbReference type="GO" id="GO:0005789">
    <property type="term" value="C:endoplasmic reticulum membrane"/>
    <property type="evidence" value="ECO:0007669"/>
    <property type="project" value="UniProtKB-SubCell"/>
</dbReference>
<feature type="transmembrane region" description="Helical" evidence="14">
    <location>
        <begin position="316"/>
        <end position="334"/>
    </location>
</feature>
<dbReference type="GO" id="GO:0031509">
    <property type="term" value="P:subtelomeric heterochromatin formation"/>
    <property type="evidence" value="ECO:0007669"/>
    <property type="project" value="TreeGrafter"/>
</dbReference>
<evidence type="ECO:0000256" key="10">
    <source>
        <dbReference type="ARBA" id="ARBA00023136"/>
    </source>
</evidence>
<evidence type="ECO:0000256" key="11">
    <source>
        <dbReference type="ARBA" id="ARBA00023242"/>
    </source>
</evidence>
<evidence type="ECO:0000256" key="8">
    <source>
        <dbReference type="ARBA" id="ARBA00022824"/>
    </source>
</evidence>
<dbReference type="Pfam" id="PF10537">
    <property type="entry name" value="WAC_Acf1_DNA_bd"/>
    <property type="match status" value="1"/>
</dbReference>
<keyword evidence="8" id="KW-0256">Endoplasmic reticulum</keyword>
<evidence type="ECO:0000256" key="7">
    <source>
        <dbReference type="ARBA" id="ARBA00022692"/>
    </source>
</evidence>
<dbReference type="PANTHER" id="PTHR32075:SF6">
    <property type="entry name" value="ISWI CHROMATIN-REMODELING COMPLEX SUBUNIT YPL216W-RELATED"/>
    <property type="match status" value="1"/>
</dbReference>
<dbReference type="Pfam" id="PF02791">
    <property type="entry name" value="DDT"/>
    <property type="match status" value="1"/>
</dbReference>
<dbReference type="RefSeq" id="XP_007779776.1">
    <property type="nucleotide sequence ID" value="XM_007781586.1"/>
</dbReference>
<name>R7YRL9_CONA1</name>
<reference evidence="18" key="1">
    <citation type="submission" date="2012-06" db="EMBL/GenBank/DDBJ databases">
        <title>The genome sequence of Coniosporium apollinis CBS 100218.</title>
        <authorList>
            <consortium name="The Broad Institute Genome Sequencing Platform"/>
            <person name="Cuomo C."/>
            <person name="Gorbushina A."/>
            <person name="Noack S."/>
            <person name="Walker B."/>
            <person name="Young S.K."/>
            <person name="Zeng Q."/>
            <person name="Gargeya S."/>
            <person name="Fitzgerald M."/>
            <person name="Haas B."/>
            <person name="Abouelleil A."/>
            <person name="Alvarado L."/>
            <person name="Arachchi H.M."/>
            <person name="Berlin A.M."/>
            <person name="Chapman S.B."/>
            <person name="Goldberg J."/>
            <person name="Griggs A."/>
            <person name="Gujja S."/>
            <person name="Hansen M."/>
            <person name="Howarth C."/>
            <person name="Imamovic A."/>
            <person name="Larimer J."/>
            <person name="McCowan C."/>
            <person name="Montmayeur A."/>
            <person name="Murphy C."/>
            <person name="Neiman D."/>
            <person name="Pearson M."/>
            <person name="Priest M."/>
            <person name="Roberts A."/>
            <person name="Saif S."/>
            <person name="Shea T."/>
            <person name="Sisk P."/>
            <person name="Sykes S."/>
            <person name="Wortman J."/>
            <person name="Nusbaum C."/>
            <person name="Birren B."/>
        </authorList>
    </citation>
    <scope>NUCLEOTIDE SEQUENCE [LARGE SCALE GENOMIC DNA]</scope>
    <source>
        <strain evidence="18">CBS 100218</strain>
    </source>
</reference>
<evidence type="ECO:0000256" key="12">
    <source>
        <dbReference type="PROSITE-ProRule" id="PRU00475"/>
    </source>
</evidence>
<dbReference type="eggNOG" id="KOG2576">
    <property type="taxonomic scope" value="Eukaryota"/>
</dbReference>
<dbReference type="OMA" id="FVEVHCA"/>
<proteinExistence type="inferred from homology"/>
<keyword evidence="6" id="KW-0808">Transferase</keyword>
<dbReference type="Pfam" id="PF15613">
    <property type="entry name" value="WSD"/>
    <property type="match status" value="1"/>
</dbReference>
<dbReference type="STRING" id="1168221.R7YRL9"/>
<dbReference type="OrthoDB" id="1689333at2759"/>
<keyword evidence="10 14" id="KW-0472">Membrane</keyword>
<feature type="transmembrane region" description="Helical" evidence="14">
    <location>
        <begin position="406"/>
        <end position="424"/>
    </location>
</feature>
<evidence type="ECO:0000256" key="4">
    <source>
        <dbReference type="ARBA" id="ARBA00008715"/>
    </source>
</evidence>
<evidence type="ECO:0000259" key="15">
    <source>
        <dbReference type="PROSITE" id="PS50827"/>
    </source>
</evidence>
<dbReference type="GO" id="GO:0016758">
    <property type="term" value="F:hexosyltransferase activity"/>
    <property type="evidence" value="ECO:0007669"/>
    <property type="project" value="InterPro"/>
</dbReference>
<dbReference type="Proteomes" id="UP000016924">
    <property type="component" value="Unassembled WGS sequence"/>
</dbReference>
<protein>
    <recommendedName>
        <fullName evidence="19">Dolichyl pyrophosphate Glc1Man9GlcNAc2 alpha-1,3-glucosyltransferase</fullName>
    </recommendedName>
</protein>
<feature type="transmembrane region" description="Helical" evidence="14">
    <location>
        <begin position="98"/>
        <end position="119"/>
    </location>
</feature>
<dbReference type="GeneID" id="19901001"/>
<feature type="compositionally biased region" description="Pro residues" evidence="13">
    <location>
        <begin position="836"/>
        <end position="853"/>
    </location>
</feature>
<feature type="transmembrane region" description="Helical" evidence="14">
    <location>
        <begin position="222"/>
        <end position="240"/>
    </location>
</feature>